<dbReference type="KEGG" id="ttr:Tter_2220"/>
<dbReference type="CDD" id="cd06919">
    <property type="entry name" value="Asp_decarbox"/>
    <property type="match status" value="1"/>
</dbReference>
<dbReference type="PANTHER" id="PTHR21012">
    <property type="entry name" value="ASPARTATE 1-DECARBOXYLASE"/>
    <property type="match status" value="1"/>
</dbReference>
<evidence type="ECO:0000256" key="5">
    <source>
        <dbReference type="ARBA" id="ARBA00023145"/>
    </source>
</evidence>
<evidence type="ECO:0000256" key="7">
    <source>
        <dbReference type="ARBA" id="ARBA00023270"/>
    </source>
</evidence>
<dbReference type="UniPathway" id="UPA00028">
    <property type="reaction ID" value="UER00002"/>
</dbReference>
<organism evidence="13 14">
    <name type="scientific">Thermobaculum terrenum (strain ATCC BAA-798 / CCMEE 7001 / YNP1)</name>
    <dbReference type="NCBI Taxonomy" id="525904"/>
    <lineage>
        <taxon>Bacteria</taxon>
        <taxon>Bacillati</taxon>
        <taxon>Chloroflexota</taxon>
        <taxon>Chloroflexia</taxon>
        <taxon>Candidatus Thermobaculales</taxon>
        <taxon>Candidatus Thermobaculaceae</taxon>
        <taxon>Thermobaculum</taxon>
    </lineage>
</organism>
<evidence type="ECO:0000256" key="3">
    <source>
        <dbReference type="ARBA" id="ARBA00022793"/>
    </source>
</evidence>
<keyword evidence="5 9" id="KW-0865">Zymogen</keyword>
<dbReference type="OrthoDB" id="9803983at2"/>
<dbReference type="eggNOG" id="COG0853">
    <property type="taxonomic scope" value="Bacteria"/>
</dbReference>
<feature type="active site" description="Schiff-base intermediate with substrate; via pyruvic acid" evidence="9 10">
    <location>
        <position position="25"/>
    </location>
</feature>
<comment type="PTM">
    <text evidence="9 11">Is synthesized initially as an inactive proenzyme, which is activated by self-cleavage at a specific serine bond to produce a beta-subunit with a hydroxyl group at its C-terminus and an alpha-subunit with a pyruvoyl group at its N-terminus.</text>
</comment>
<evidence type="ECO:0000256" key="4">
    <source>
        <dbReference type="ARBA" id="ARBA00022813"/>
    </source>
</evidence>
<keyword evidence="4 9" id="KW-0068">Autocatalytic cleavage</keyword>
<evidence type="ECO:0000256" key="6">
    <source>
        <dbReference type="ARBA" id="ARBA00023239"/>
    </source>
</evidence>
<comment type="pathway">
    <text evidence="9">Cofactor biosynthesis; (R)-pantothenate biosynthesis; beta-alanine from L-aspartate: step 1/1.</text>
</comment>
<dbReference type="STRING" id="525904.Tter_2220"/>
<dbReference type="Proteomes" id="UP000000323">
    <property type="component" value="Chromosome 2"/>
</dbReference>
<dbReference type="GO" id="GO:0015940">
    <property type="term" value="P:pantothenate biosynthetic process"/>
    <property type="evidence" value="ECO:0007669"/>
    <property type="project" value="UniProtKB-UniRule"/>
</dbReference>
<feature type="chain" id="PRO_5014006433" description="Aspartate 1-decarboxylase beta chain" evidence="9 12">
    <location>
        <begin position="1"/>
        <end position="24"/>
    </location>
</feature>
<comment type="subcellular location">
    <subcellularLocation>
        <location evidence="9">Cytoplasm</location>
    </subcellularLocation>
</comment>
<evidence type="ECO:0000313" key="14">
    <source>
        <dbReference type="Proteomes" id="UP000000323"/>
    </source>
</evidence>
<dbReference type="EMBL" id="CP001826">
    <property type="protein sequence ID" value="ACZ43119.1"/>
    <property type="molecule type" value="Genomic_DNA"/>
</dbReference>
<dbReference type="Gene3D" id="2.40.40.20">
    <property type="match status" value="1"/>
</dbReference>
<dbReference type="GO" id="GO:0005829">
    <property type="term" value="C:cytosol"/>
    <property type="evidence" value="ECO:0007669"/>
    <property type="project" value="TreeGrafter"/>
</dbReference>
<sequence>MFLQMLRAKLHLARVTGAEVEYIGSITIDSDLLEQVGIHPYERVQVVDVDNGNRLETYVIPGERGSGTVQLNGASAHLVRPGDRVIIMAYSYVPSPPPPDWKPRVALLDEANRIAAWLEEDRQVEVAG</sequence>
<evidence type="ECO:0000256" key="10">
    <source>
        <dbReference type="PIRSR" id="PIRSR006246-1"/>
    </source>
</evidence>
<name>D1CH98_THET1</name>
<accession>D1CH98</accession>
<keyword evidence="2 9" id="KW-0566">Pantothenate biosynthesis</keyword>
<evidence type="ECO:0000256" key="12">
    <source>
        <dbReference type="PIRSR" id="PIRSR006246-5"/>
    </source>
</evidence>
<keyword evidence="8 9" id="KW-0670">Pyruvate</keyword>
<dbReference type="SUPFAM" id="SSF50692">
    <property type="entry name" value="ADC-like"/>
    <property type="match status" value="1"/>
</dbReference>
<evidence type="ECO:0000256" key="2">
    <source>
        <dbReference type="ARBA" id="ARBA00022655"/>
    </source>
</evidence>
<keyword evidence="6 9" id="KW-0456">Lyase</keyword>
<evidence type="ECO:0000256" key="1">
    <source>
        <dbReference type="ARBA" id="ARBA00022490"/>
    </source>
</evidence>
<comment type="similarity">
    <text evidence="9">Belongs to the PanD family.</text>
</comment>
<protein>
    <recommendedName>
        <fullName evidence="9">Aspartate 1-decarboxylase</fullName>
        <ecNumber evidence="9">4.1.1.11</ecNumber>
    </recommendedName>
    <alternativeName>
        <fullName evidence="9">Aspartate alpha-decarboxylase</fullName>
    </alternativeName>
    <component>
        <recommendedName>
            <fullName evidence="9">Aspartate 1-decarboxylase beta chain</fullName>
        </recommendedName>
    </component>
    <component>
        <recommendedName>
            <fullName evidence="9">Aspartate 1-decarboxylase alpha chain</fullName>
        </recommendedName>
    </component>
</protein>
<dbReference type="GO" id="GO:0004068">
    <property type="term" value="F:aspartate 1-decarboxylase activity"/>
    <property type="evidence" value="ECO:0007669"/>
    <property type="project" value="UniProtKB-UniRule"/>
</dbReference>
<dbReference type="GO" id="GO:0006523">
    <property type="term" value="P:alanine biosynthetic process"/>
    <property type="evidence" value="ECO:0007669"/>
    <property type="project" value="InterPro"/>
</dbReference>
<gene>
    <name evidence="9" type="primary">panD</name>
    <name evidence="13" type="ordered locus">Tter_2220</name>
</gene>
<comment type="function">
    <text evidence="9">Catalyzes the pyruvoyl-dependent decarboxylation of aspartate to produce beta-alanine.</text>
</comment>
<keyword evidence="14" id="KW-1185">Reference proteome</keyword>
<keyword evidence="3 9" id="KW-0210">Decarboxylase</keyword>
<feature type="binding site" evidence="9">
    <location>
        <position position="57"/>
    </location>
    <ligand>
        <name>substrate</name>
    </ligand>
</feature>
<keyword evidence="7 9" id="KW-0704">Schiff base</keyword>
<proteinExistence type="inferred from homology"/>
<reference evidence="14" key="1">
    <citation type="journal article" date="2010" name="Stand. Genomic Sci.">
        <title>Complete genome sequence of 'Thermobaculum terrenum' type strain (YNP1).</title>
        <authorList>
            <person name="Kiss H."/>
            <person name="Cleland D."/>
            <person name="Lapidus A."/>
            <person name="Lucas S."/>
            <person name="Glavina Del Rio T."/>
            <person name="Nolan M."/>
            <person name="Tice H."/>
            <person name="Han C."/>
            <person name="Goodwin L."/>
            <person name="Pitluck S."/>
            <person name="Liolios K."/>
            <person name="Ivanova N."/>
            <person name="Mavromatis K."/>
            <person name="Ovchinnikova G."/>
            <person name="Pati A."/>
            <person name="Chen A."/>
            <person name="Palaniappan K."/>
            <person name="Land M."/>
            <person name="Hauser L."/>
            <person name="Chang Y."/>
            <person name="Jeffries C."/>
            <person name="Lu M."/>
            <person name="Brettin T."/>
            <person name="Detter J."/>
            <person name="Goker M."/>
            <person name="Tindall B."/>
            <person name="Beck B."/>
            <person name="McDermott T."/>
            <person name="Woyke T."/>
            <person name="Bristow J."/>
            <person name="Eisen J."/>
            <person name="Markowitz V."/>
            <person name="Hugenholtz P."/>
            <person name="Kyrpides N."/>
            <person name="Klenk H."/>
            <person name="Cheng J."/>
        </authorList>
    </citation>
    <scope>NUCLEOTIDE SEQUENCE [LARGE SCALE GENOMIC DNA]</scope>
    <source>
        <strain evidence="14">ATCC BAA-798 / YNP1</strain>
    </source>
</reference>
<dbReference type="RefSeq" id="WP_012876150.1">
    <property type="nucleotide sequence ID" value="NC_013526.1"/>
</dbReference>
<dbReference type="HOGENOM" id="CLU_115305_2_0_0"/>
<feature type="active site" description="Proton donor" evidence="9 10">
    <location>
        <position position="58"/>
    </location>
</feature>
<comment type="caution">
    <text evidence="9">Lacks conserved residue(s) required for the propagation of feature annotation.</text>
</comment>
<keyword evidence="1 9" id="KW-0963">Cytoplasm</keyword>
<evidence type="ECO:0000256" key="11">
    <source>
        <dbReference type="PIRSR" id="PIRSR006246-3"/>
    </source>
</evidence>
<dbReference type="InterPro" id="IPR009010">
    <property type="entry name" value="Asp_de-COase-like_dom_sf"/>
</dbReference>
<comment type="cofactor">
    <cofactor evidence="9 10">
        <name>pyruvate</name>
        <dbReference type="ChEBI" id="CHEBI:15361"/>
    </cofactor>
    <text evidence="9 10">Binds 1 pyruvoyl group covalently per subunit.</text>
</comment>
<evidence type="ECO:0000313" key="13">
    <source>
        <dbReference type="EMBL" id="ACZ43119.1"/>
    </source>
</evidence>
<dbReference type="Pfam" id="PF02261">
    <property type="entry name" value="Asp_decarbox"/>
    <property type="match status" value="1"/>
</dbReference>
<dbReference type="InterPro" id="IPR003190">
    <property type="entry name" value="Asp_decarbox"/>
</dbReference>
<feature type="chain" id="PRO_5014006430" description="Aspartate 1-decarboxylase alpha chain" evidence="9 12">
    <location>
        <begin position="25"/>
        <end position="128"/>
    </location>
</feature>
<dbReference type="EC" id="4.1.1.11" evidence="9"/>
<evidence type="ECO:0000256" key="8">
    <source>
        <dbReference type="ARBA" id="ARBA00023317"/>
    </source>
</evidence>
<dbReference type="HAMAP" id="MF_00446">
    <property type="entry name" value="PanD"/>
    <property type="match status" value="1"/>
</dbReference>
<dbReference type="AlphaFoldDB" id="D1CH98"/>
<dbReference type="NCBIfam" id="TIGR00223">
    <property type="entry name" value="panD"/>
    <property type="match status" value="1"/>
</dbReference>
<dbReference type="PIRSF" id="PIRSF006246">
    <property type="entry name" value="Asp_decarbox"/>
    <property type="match status" value="1"/>
</dbReference>
<feature type="modified residue" description="Pyruvic acid (Ser)" evidence="9 11">
    <location>
        <position position="25"/>
    </location>
</feature>
<dbReference type="PANTHER" id="PTHR21012:SF0">
    <property type="entry name" value="ASPARTATE 1-DECARBOXYLASE"/>
    <property type="match status" value="1"/>
</dbReference>
<evidence type="ECO:0000256" key="9">
    <source>
        <dbReference type="HAMAP-Rule" id="MF_00446"/>
    </source>
</evidence>
<comment type="catalytic activity">
    <reaction evidence="9">
        <text>L-aspartate + H(+) = beta-alanine + CO2</text>
        <dbReference type="Rhea" id="RHEA:19497"/>
        <dbReference type="ChEBI" id="CHEBI:15378"/>
        <dbReference type="ChEBI" id="CHEBI:16526"/>
        <dbReference type="ChEBI" id="CHEBI:29991"/>
        <dbReference type="ChEBI" id="CHEBI:57966"/>
        <dbReference type="EC" id="4.1.1.11"/>
    </reaction>
</comment>
<comment type="subunit">
    <text evidence="9">Heterooctamer of four alpha and four beta subunits.</text>
</comment>